<keyword evidence="2" id="KW-1185">Reference proteome</keyword>
<accession>A0A4Y2DJL6</accession>
<dbReference type="AlphaFoldDB" id="A0A4Y2DJL6"/>
<name>A0A4Y2DJL6_ARAVE</name>
<comment type="caution">
    <text evidence="1">The sequence shown here is derived from an EMBL/GenBank/DDBJ whole genome shotgun (WGS) entry which is preliminary data.</text>
</comment>
<proteinExistence type="predicted"/>
<protein>
    <submittedName>
        <fullName evidence="1">Uncharacterized protein</fullName>
    </submittedName>
</protein>
<organism evidence="1 2">
    <name type="scientific">Araneus ventricosus</name>
    <name type="common">Orbweaver spider</name>
    <name type="synonym">Epeira ventricosa</name>
    <dbReference type="NCBI Taxonomy" id="182803"/>
    <lineage>
        <taxon>Eukaryota</taxon>
        <taxon>Metazoa</taxon>
        <taxon>Ecdysozoa</taxon>
        <taxon>Arthropoda</taxon>
        <taxon>Chelicerata</taxon>
        <taxon>Arachnida</taxon>
        <taxon>Araneae</taxon>
        <taxon>Araneomorphae</taxon>
        <taxon>Entelegynae</taxon>
        <taxon>Araneoidea</taxon>
        <taxon>Araneidae</taxon>
        <taxon>Araneus</taxon>
    </lineage>
</organism>
<gene>
    <name evidence="1" type="ORF">AVEN_179373_1</name>
</gene>
<dbReference type="Proteomes" id="UP000499080">
    <property type="component" value="Unassembled WGS sequence"/>
</dbReference>
<sequence>MASGEDILTEMLSDYSENCLSHQAVHCNIVSKLRNPIRSKRPGLLTRVILFHRDNAKSHTSQLTDVIITFCLALLPVDSAARTFRNQKQDRESDLRLRARRCLFSLSQGRTKLDIRRELNIVT</sequence>
<dbReference type="OrthoDB" id="6753549at2759"/>
<dbReference type="EMBL" id="BGPR01089704">
    <property type="protein sequence ID" value="GBM16357.1"/>
    <property type="molecule type" value="Genomic_DNA"/>
</dbReference>
<evidence type="ECO:0000313" key="1">
    <source>
        <dbReference type="EMBL" id="GBM16357.1"/>
    </source>
</evidence>
<reference evidence="1 2" key="1">
    <citation type="journal article" date="2019" name="Sci. Rep.">
        <title>Orb-weaving spider Araneus ventricosus genome elucidates the spidroin gene catalogue.</title>
        <authorList>
            <person name="Kono N."/>
            <person name="Nakamura H."/>
            <person name="Ohtoshi R."/>
            <person name="Moran D.A.P."/>
            <person name="Shinohara A."/>
            <person name="Yoshida Y."/>
            <person name="Fujiwara M."/>
            <person name="Mori M."/>
            <person name="Tomita M."/>
            <person name="Arakawa K."/>
        </authorList>
    </citation>
    <scope>NUCLEOTIDE SEQUENCE [LARGE SCALE GENOMIC DNA]</scope>
</reference>
<evidence type="ECO:0000313" key="2">
    <source>
        <dbReference type="Proteomes" id="UP000499080"/>
    </source>
</evidence>